<dbReference type="EMBL" id="CM000880">
    <property type="protein sequence ID" value="PNT76517.1"/>
    <property type="molecule type" value="Genomic_DNA"/>
</dbReference>
<dbReference type="Proteomes" id="UP000008810">
    <property type="component" value="Chromosome 1"/>
</dbReference>
<reference evidence="1 2" key="1">
    <citation type="journal article" date="2010" name="Nature">
        <title>Genome sequencing and analysis of the model grass Brachypodium distachyon.</title>
        <authorList>
            <consortium name="International Brachypodium Initiative"/>
        </authorList>
    </citation>
    <scope>NUCLEOTIDE SEQUENCE [LARGE SCALE GENOMIC DNA]</scope>
    <source>
        <strain evidence="1 2">Bd21</strain>
    </source>
</reference>
<dbReference type="Gramene" id="PNT76517">
    <property type="protein sequence ID" value="PNT76517"/>
    <property type="gene ID" value="BRADI_1g49113v3"/>
</dbReference>
<keyword evidence="3" id="KW-1185">Reference proteome</keyword>
<protein>
    <submittedName>
        <fullName evidence="1 2">Uncharacterized protein</fullName>
    </submittedName>
</protein>
<dbReference type="InParanoid" id="A0A2K2DQF8"/>
<gene>
    <name evidence="1" type="ORF">BRADI_1g49113v3</name>
</gene>
<evidence type="ECO:0000313" key="3">
    <source>
        <dbReference type="Proteomes" id="UP000008810"/>
    </source>
</evidence>
<organism evidence="1">
    <name type="scientific">Brachypodium distachyon</name>
    <name type="common">Purple false brome</name>
    <name type="synonym">Trachynia distachya</name>
    <dbReference type="NCBI Taxonomy" id="15368"/>
    <lineage>
        <taxon>Eukaryota</taxon>
        <taxon>Viridiplantae</taxon>
        <taxon>Streptophyta</taxon>
        <taxon>Embryophyta</taxon>
        <taxon>Tracheophyta</taxon>
        <taxon>Spermatophyta</taxon>
        <taxon>Magnoliopsida</taxon>
        <taxon>Liliopsida</taxon>
        <taxon>Poales</taxon>
        <taxon>Poaceae</taxon>
        <taxon>BOP clade</taxon>
        <taxon>Pooideae</taxon>
        <taxon>Stipodae</taxon>
        <taxon>Brachypodieae</taxon>
        <taxon>Brachypodium</taxon>
    </lineage>
</organism>
<dbReference type="EnsemblPlants" id="PNT76517">
    <property type="protein sequence ID" value="PNT76517"/>
    <property type="gene ID" value="BRADI_1g49113v3"/>
</dbReference>
<sequence>MLLGEGSTYLLTLSGQGPRGQGRVHVIHPYISIAPNLAVLPYPTHSMQRQHGEKQPRTYERLAWHYGSSSID</sequence>
<reference evidence="1" key="2">
    <citation type="submission" date="2017-06" db="EMBL/GenBank/DDBJ databases">
        <title>WGS assembly of Brachypodium distachyon.</title>
        <authorList>
            <consortium name="The International Brachypodium Initiative"/>
            <person name="Lucas S."/>
            <person name="Harmon-Smith M."/>
            <person name="Lail K."/>
            <person name="Tice H."/>
            <person name="Grimwood J."/>
            <person name="Bruce D."/>
            <person name="Barry K."/>
            <person name="Shu S."/>
            <person name="Lindquist E."/>
            <person name="Wang M."/>
            <person name="Pitluck S."/>
            <person name="Vogel J.P."/>
            <person name="Garvin D.F."/>
            <person name="Mockler T.C."/>
            <person name="Schmutz J."/>
            <person name="Rokhsar D."/>
            <person name="Bevan M.W."/>
        </authorList>
    </citation>
    <scope>NUCLEOTIDE SEQUENCE</scope>
    <source>
        <strain evidence="1">Bd21</strain>
    </source>
</reference>
<name>A0A2K2DQF8_BRADI</name>
<evidence type="ECO:0000313" key="1">
    <source>
        <dbReference type="EMBL" id="PNT76517.1"/>
    </source>
</evidence>
<evidence type="ECO:0000313" key="2">
    <source>
        <dbReference type="EnsemblPlants" id="PNT76517"/>
    </source>
</evidence>
<proteinExistence type="predicted"/>
<reference evidence="2" key="3">
    <citation type="submission" date="2018-08" db="UniProtKB">
        <authorList>
            <consortium name="EnsemblPlants"/>
        </authorList>
    </citation>
    <scope>IDENTIFICATION</scope>
    <source>
        <strain evidence="2">cv. Bd21</strain>
    </source>
</reference>
<dbReference type="AlphaFoldDB" id="A0A2K2DQF8"/>
<accession>A0A2K2DQF8</accession>